<comment type="caution">
    <text evidence="4">The sequence shown here is derived from an EMBL/GenBank/DDBJ whole genome shotgun (WGS) entry which is preliminary data.</text>
</comment>
<feature type="domain" description="Endonuclease GajA/Old nuclease/RecF-like AAA" evidence="2">
    <location>
        <begin position="264"/>
        <end position="349"/>
    </location>
</feature>
<evidence type="ECO:0000313" key="5">
    <source>
        <dbReference type="Proteomes" id="UP000265509"/>
    </source>
</evidence>
<dbReference type="Gene3D" id="3.40.50.300">
    <property type="entry name" value="P-loop containing nucleotide triphosphate hydrolases"/>
    <property type="match status" value="2"/>
</dbReference>
<dbReference type="EMBL" id="QRAN01000005">
    <property type="protein sequence ID" value="RLQ22599.1"/>
    <property type="molecule type" value="Genomic_DNA"/>
</dbReference>
<protein>
    <submittedName>
        <fullName evidence="4">DUF2813 domain-containing protein</fullName>
    </submittedName>
</protein>
<sequence>MKIARIKISNFRGIKSAELLLPDQVVFVGDNNTGKSSVLEAMDLVLGPERLHRPSPIDEHDFYAGEYIGTEEEPISIEVEVVIVGLTVDQIIHFGNHIEWWNTETNTLLSEPPPEETDRPEVIHALRLGFEGKYDWEEDNFACETFFMSPEGEEGAKDPFRTRDKRLCGFLFLRTLRTGSRALSLERGSLLDIILRLQELRPKMWEDVLGELRGLAVAENEELGVTAFLEEVQNSVRKFVPSEWAENPHIRVSDLTREHLRKTLTVFMGTGEKTSAGTEYAAPFSHQGAGTINTLVLALLAMIAELKQNVIFAMEEPEIAIPPHTQRQIVDRVRDMAAQSIFTSHSPYVLDEFQPESLAILKRESGVLHATPATLPPAVKSKAYREQLRTRFCECLLARRILIVEGRTEYDAIPTAARRLHELDSERFKTLESLGLAVINAETDSQIAPLGTYFKDLGKTVFAISDQQNAAAAAAIAAAVDAAFESPEASFEKLVLNHTAEAALRRFGKDAVDDGRWPTHLAGETPMDGMDLGALKSALAKFLKNNKGASEAALLVGMCSEAELPPFLVTTIEAIRTHCIPPDPEPEPAVEEGGNGDGGDDESPPDVEAEAEGDGGTEPKS</sequence>
<dbReference type="InterPro" id="IPR027417">
    <property type="entry name" value="P-loop_NTPase"/>
</dbReference>
<feature type="domain" description="OLD protein-like TOPRIM" evidence="3">
    <location>
        <begin position="396"/>
        <end position="466"/>
    </location>
</feature>
<dbReference type="AlphaFoldDB" id="A0A3L7E0Z0"/>
<evidence type="ECO:0000313" key="4">
    <source>
        <dbReference type="EMBL" id="RLQ22599.1"/>
    </source>
</evidence>
<dbReference type="OrthoDB" id="3322489at2"/>
<organism evidence="4 5">
    <name type="scientific">Seongchinamella sediminis</name>
    <dbReference type="NCBI Taxonomy" id="2283635"/>
    <lineage>
        <taxon>Bacteria</taxon>
        <taxon>Pseudomonadati</taxon>
        <taxon>Pseudomonadota</taxon>
        <taxon>Gammaproteobacteria</taxon>
        <taxon>Cellvibrionales</taxon>
        <taxon>Halieaceae</taxon>
        <taxon>Seongchinamella</taxon>
    </lineage>
</organism>
<dbReference type="Pfam" id="PF20469">
    <property type="entry name" value="OLD-like_TOPRIM"/>
    <property type="match status" value="1"/>
</dbReference>
<dbReference type="PANTHER" id="PTHR43581:SF4">
    <property type="entry name" value="ATP_GTP PHOSPHATASE"/>
    <property type="match status" value="1"/>
</dbReference>
<keyword evidence="5" id="KW-1185">Reference proteome</keyword>
<feature type="region of interest" description="Disordered" evidence="1">
    <location>
        <begin position="578"/>
        <end position="621"/>
    </location>
</feature>
<feature type="compositionally biased region" description="Acidic residues" evidence="1">
    <location>
        <begin position="598"/>
        <end position="615"/>
    </location>
</feature>
<dbReference type="RefSeq" id="WP_117953370.1">
    <property type="nucleotide sequence ID" value="NZ_QRAN01000005.1"/>
</dbReference>
<dbReference type="PANTHER" id="PTHR43581">
    <property type="entry name" value="ATP/GTP PHOSPHATASE"/>
    <property type="match status" value="1"/>
</dbReference>
<feature type="domain" description="Endonuclease GajA/Old nuclease/RecF-like AAA" evidence="2">
    <location>
        <begin position="1"/>
        <end position="58"/>
    </location>
</feature>
<dbReference type="InterPro" id="IPR051396">
    <property type="entry name" value="Bact_Antivir_Def_Nuclease"/>
</dbReference>
<dbReference type="SUPFAM" id="SSF52540">
    <property type="entry name" value="P-loop containing nucleoside triphosphate hydrolases"/>
    <property type="match status" value="1"/>
</dbReference>
<accession>A0A3L7E0Z0</accession>
<name>A0A3L7E0Z0_9GAMM</name>
<gene>
    <name evidence="4" type="ORF">DWB85_06340</name>
</gene>
<dbReference type="Pfam" id="PF13175">
    <property type="entry name" value="AAA_15"/>
    <property type="match status" value="2"/>
</dbReference>
<proteinExistence type="predicted"/>
<evidence type="ECO:0000259" key="2">
    <source>
        <dbReference type="Pfam" id="PF13175"/>
    </source>
</evidence>
<dbReference type="InterPro" id="IPR034139">
    <property type="entry name" value="TOPRIM_OLD"/>
</dbReference>
<evidence type="ECO:0000256" key="1">
    <source>
        <dbReference type="SAM" id="MobiDB-lite"/>
    </source>
</evidence>
<dbReference type="Proteomes" id="UP000265509">
    <property type="component" value="Unassembled WGS sequence"/>
</dbReference>
<reference evidence="4 5" key="1">
    <citation type="submission" date="2018-07" db="EMBL/GenBank/DDBJ databases">
        <title>Halioglobus sp. genome submission.</title>
        <authorList>
            <person name="Ye M.-Q."/>
            <person name="Du Z.-J."/>
        </authorList>
    </citation>
    <scope>NUCLEOTIDE SEQUENCE [LARGE SCALE GENOMIC DNA]</scope>
    <source>
        <strain evidence="4 5">U0301</strain>
    </source>
</reference>
<dbReference type="InterPro" id="IPR041685">
    <property type="entry name" value="AAA_GajA/Old/RecF-like"/>
</dbReference>
<evidence type="ECO:0000259" key="3">
    <source>
        <dbReference type="Pfam" id="PF20469"/>
    </source>
</evidence>